<reference evidence="2 3" key="1">
    <citation type="journal article" date="2002" name="Proc. Natl. Acad. Sci. U.S.A.">
        <title>Extensive mosaic structure revealed by the complete genome sequence of uropathogenic Escherichia coli.</title>
        <authorList>
            <person name="Welch R.A."/>
            <person name="Burland V."/>
            <person name="Plunkett G.III."/>
            <person name="Redford P."/>
            <person name="Roesch P."/>
            <person name="Rasko D."/>
            <person name="Buckles E.L."/>
            <person name="Liou S.R."/>
            <person name="Boutin A."/>
            <person name="Hackett J."/>
            <person name="Stroud D."/>
            <person name="Mayhew G.F."/>
            <person name="Rose D.J."/>
            <person name="Zhou S."/>
            <person name="Schwartz D.C."/>
            <person name="Perna N.T."/>
            <person name="Mobley H.L."/>
            <person name="Donnenberg M.S."/>
            <person name="Blattner F.R."/>
        </authorList>
    </citation>
    <scope>NUCLEOTIDE SEQUENCE [LARGE SCALE GENOMIC DNA]</scope>
    <source>
        <strain evidence="3">CFT073 / ATCC 700928 / UPEC</strain>
    </source>
</reference>
<evidence type="ECO:0000256" key="1">
    <source>
        <dbReference type="SAM" id="MobiDB-lite"/>
    </source>
</evidence>
<feature type="region of interest" description="Disordered" evidence="1">
    <location>
        <begin position="23"/>
        <end position="46"/>
    </location>
</feature>
<keyword evidence="3" id="KW-1185">Reference proteome</keyword>
<feature type="compositionally biased region" description="Basic and acidic residues" evidence="1">
    <location>
        <begin position="26"/>
        <end position="37"/>
    </location>
</feature>
<dbReference type="STRING" id="199310.c5322"/>
<organism evidence="2 3">
    <name type="scientific">Escherichia coli O6:H1 (strain CFT073 / ATCC 700928 / UPEC)</name>
    <dbReference type="NCBI Taxonomy" id="199310"/>
    <lineage>
        <taxon>Bacteria</taxon>
        <taxon>Pseudomonadati</taxon>
        <taxon>Pseudomonadota</taxon>
        <taxon>Gammaproteobacteria</taxon>
        <taxon>Enterobacterales</taxon>
        <taxon>Enterobacteriaceae</taxon>
        <taxon>Escherichia</taxon>
    </lineage>
</organism>
<dbReference type="KEGG" id="ecc:c5322"/>
<dbReference type="EMBL" id="AE014075">
    <property type="protein sequence ID" value="AAN83743.1"/>
    <property type="molecule type" value="Genomic_DNA"/>
</dbReference>
<evidence type="ECO:0000313" key="2">
    <source>
        <dbReference type="EMBL" id="AAN83743.1"/>
    </source>
</evidence>
<dbReference type="HOGENOM" id="CLU_3161553_0_0_6"/>
<dbReference type="Proteomes" id="UP000001410">
    <property type="component" value="Chromosome"/>
</dbReference>
<proteinExistence type="predicted"/>
<gene>
    <name evidence="2" type="ordered locus">c5322</name>
</gene>
<evidence type="ECO:0000313" key="3">
    <source>
        <dbReference type="Proteomes" id="UP000001410"/>
    </source>
</evidence>
<name>A0A0H2VF77_ECOL6</name>
<sequence length="46" mass="5125">MPPFYPCTFVNASRVLHALTDMESGSEGKAKGEEVTKKNTRRLAKK</sequence>
<dbReference type="AlphaFoldDB" id="A0A0H2VF77"/>
<accession>A0A0H2VF77</accession>
<protein>
    <submittedName>
        <fullName evidence="2">Uncharacterized protein</fullName>
    </submittedName>
</protein>